<dbReference type="InterPro" id="IPR050639">
    <property type="entry name" value="SSR_resolvase"/>
</dbReference>
<dbReference type="EMBL" id="JAUFSA010000001">
    <property type="protein sequence ID" value="MDP7733630.1"/>
    <property type="molecule type" value="Genomic_DNA"/>
</dbReference>
<dbReference type="PANTHER" id="PTHR30461:SF2">
    <property type="entry name" value="SERINE RECOMBINASE PINE-RELATED"/>
    <property type="match status" value="1"/>
</dbReference>
<dbReference type="Gene3D" id="3.40.50.1390">
    <property type="entry name" value="Resolvase, N-terminal catalytic domain"/>
    <property type="match status" value="1"/>
</dbReference>
<dbReference type="PANTHER" id="PTHR30461">
    <property type="entry name" value="DNA-INVERTASE FROM LAMBDOID PROPHAGE"/>
    <property type="match status" value="1"/>
</dbReference>
<dbReference type="RefSeq" id="WP_306254526.1">
    <property type="nucleotide sequence ID" value="NZ_JAUFSA010000001.1"/>
</dbReference>
<dbReference type="Proteomes" id="UP001229081">
    <property type="component" value="Unassembled WGS sequence"/>
</dbReference>
<keyword evidence="2" id="KW-0233">DNA recombination</keyword>
<dbReference type="CDD" id="cd00338">
    <property type="entry name" value="Ser_Recombinase"/>
    <property type="match status" value="1"/>
</dbReference>
<evidence type="ECO:0000259" key="3">
    <source>
        <dbReference type="PROSITE" id="PS51737"/>
    </source>
</evidence>
<dbReference type="GO" id="GO:0003677">
    <property type="term" value="F:DNA binding"/>
    <property type="evidence" value="ECO:0007669"/>
    <property type="project" value="UniProtKB-KW"/>
</dbReference>
<evidence type="ECO:0000256" key="1">
    <source>
        <dbReference type="ARBA" id="ARBA00023125"/>
    </source>
</evidence>
<proteinExistence type="predicted"/>
<reference evidence="4" key="1">
    <citation type="submission" date="2023-06" db="EMBL/GenBank/DDBJ databases">
        <title>Identification of two novel mycobacterium reveal diversities and complexities of Mycobacterium gordonae clade.</title>
        <authorList>
            <person name="Matsumoto Y."/>
            <person name="Nakamura S."/>
            <person name="Motooka D."/>
            <person name="Fukushima K."/>
        </authorList>
    </citation>
    <scope>NUCLEOTIDE SEQUENCE</scope>
    <source>
        <strain evidence="4">TY812</strain>
    </source>
</reference>
<dbReference type="GO" id="GO:0000150">
    <property type="term" value="F:DNA strand exchange activity"/>
    <property type="evidence" value="ECO:0007669"/>
    <property type="project" value="InterPro"/>
</dbReference>
<dbReference type="AlphaFoldDB" id="A0AAJ1RZH9"/>
<dbReference type="InterPro" id="IPR038109">
    <property type="entry name" value="DNA_bind_recomb_sf"/>
</dbReference>
<sequence length="489" mass="55604">MSTQLRALVGARVSVVHGPQKVSHIAQRATGERWATERGYPIVGTFEDLDVSATVSPFERPDLGPWLSPEKQGEWDVLVFSKIDRMFRSTRDCVRFAEWAEGHKKILVFAEDSMTLNYRDKSDSLESMMSELFIYIGSFFAQLELNRFKSRARDGHRVIRETDRWASGVPPLGYQIVDHPSGKGRGLATDSAGKELLHQMAGKLLEGWSFSRIAEWLNDTGARTNRDRVLIEKGQPPRENPWTTQTVQNILSSPRTQGLRMHKKVTALDANGDPIRMAPATFDDDTWKQIQDAVAIRKTNRRGPTVVKNPMLGVGYCGLCGSSLAQKVTQRYDKVYRYYNCGRTPVNCRGVTIRADDADRLLEEAFISLKGNDRVTRRVFVPGEDNSHELEQLRATIARLRRESDVGLIVSDEDERIYLERMRSLVDRRTKLEQTPFRSAGWVTEETDQTYAEVWPDSDHRQLIIDAGIRFVLKGEVGGQPVDYWLDTL</sequence>
<dbReference type="Gene3D" id="3.90.1750.20">
    <property type="entry name" value="Putative Large Serine Recombinase, Chain B, Domain 2"/>
    <property type="match status" value="1"/>
</dbReference>
<evidence type="ECO:0000313" key="4">
    <source>
        <dbReference type="EMBL" id="MDP7733630.1"/>
    </source>
</evidence>
<comment type="caution">
    <text evidence="4">The sequence shown here is derived from an EMBL/GenBank/DDBJ whole genome shotgun (WGS) entry which is preliminary data.</text>
</comment>
<dbReference type="SUPFAM" id="SSF53041">
    <property type="entry name" value="Resolvase-like"/>
    <property type="match status" value="1"/>
</dbReference>
<keyword evidence="1" id="KW-0238">DNA-binding</keyword>
<gene>
    <name evidence="4" type="ORF">QXL92_02515</name>
</gene>
<dbReference type="InterPro" id="IPR036162">
    <property type="entry name" value="Resolvase-like_N_sf"/>
</dbReference>
<dbReference type="InterPro" id="IPR006119">
    <property type="entry name" value="Resolv_N"/>
</dbReference>
<dbReference type="Pfam" id="PF07508">
    <property type="entry name" value="Recombinase"/>
    <property type="match status" value="1"/>
</dbReference>
<dbReference type="InterPro" id="IPR011109">
    <property type="entry name" value="DNA_bind_recombinase_dom"/>
</dbReference>
<organism evidence="4 5">
    <name type="scientific">Mycobacterium paragordonae</name>
    <dbReference type="NCBI Taxonomy" id="1389713"/>
    <lineage>
        <taxon>Bacteria</taxon>
        <taxon>Bacillati</taxon>
        <taxon>Actinomycetota</taxon>
        <taxon>Actinomycetes</taxon>
        <taxon>Mycobacteriales</taxon>
        <taxon>Mycobacteriaceae</taxon>
        <taxon>Mycobacterium</taxon>
    </lineage>
</organism>
<evidence type="ECO:0000313" key="5">
    <source>
        <dbReference type="Proteomes" id="UP001229081"/>
    </source>
</evidence>
<dbReference type="SMART" id="SM00857">
    <property type="entry name" value="Resolvase"/>
    <property type="match status" value="1"/>
</dbReference>
<evidence type="ECO:0000256" key="2">
    <source>
        <dbReference type="ARBA" id="ARBA00023172"/>
    </source>
</evidence>
<dbReference type="PROSITE" id="PS51737">
    <property type="entry name" value="RECOMBINASE_DNA_BIND"/>
    <property type="match status" value="1"/>
</dbReference>
<dbReference type="Pfam" id="PF00239">
    <property type="entry name" value="Resolvase"/>
    <property type="match status" value="1"/>
</dbReference>
<name>A0AAJ1RZH9_9MYCO</name>
<accession>A0AAJ1RZH9</accession>
<feature type="domain" description="Recombinase" evidence="3">
    <location>
        <begin position="171"/>
        <end position="303"/>
    </location>
</feature>
<protein>
    <submittedName>
        <fullName evidence="4">Recombinase family protein</fullName>
    </submittedName>
</protein>